<accession>A0A6P1VSF7</accession>
<organism evidence="2 3">
    <name type="scientific">Spirosoma endbachense</name>
    <dbReference type="NCBI Taxonomy" id="2666025"/>
    <lineage>
        <taxon>Bacteria</taxon>
        <taxon>Pseudomonadati</taxon>
        <taxon>Bacteroidota</taxon>
        <taxon>Cytophagia</taxon>
        <taxon>Cytophagales</taxon>
        <taxon>Cytophagaceae</taxon>
        <taxon>Spirosoma</taxon>
    </lineage>
</organism>
<evidence type="ECO:0000313" key="2">
    <source>
        <dbReference type="EMBL" id="QHV95625.1"/>
    </source>
</evidence>
<proteinExistence type="predicted"/>
<dbReference type="InterPro" id="IPR024983">
    <property type="entry name" value="CHAT_dom"/>
</dbReference>
<dbReference type="AlphaFoldDB" id="A0A6P1VSF7"/>
<protein>
    <submittedName>
        <fullName evidence="2">CHAT domain-containing protein</fullName>
    </submittedName>
</protein>
<evidence type="ECO:0000259" key="1">
    <source>
        <dbReference type="Pfam" id="PF12770"/>
    </source>
</evidence>
<reference evidence="2 3" key="1">
    <citation type="submission" date="2019-11" db="EMBL/GenBank/DDBJ databases">
        <title>Spirosoma endbachense sp. nov., isolated from a natural salt meadow.</title>
        <authorList>
            <person name="Rojas J."/>
            <person name="Ambika Manirajan B."/>
            <person name="Ratering S."/>
            <person name="Suarez C."/>
            <person name="Geissler-Plaum R."/>
            <person name="Schnell S."/>
        </authorList>
    </citation>
    <scope>NUCLEOTIDE SEQUENCE [LARGE SCALE GENOMIC DNA]</scope>
    <source>
        <strain evidence="2 3">I-24</strain>
    </source>
</reference>
<dbReference type="RefSeq" id="WP_162386034.1">
    <property type="nucleotide sequence ID" value="NZ_CP045997.1"/>
</dbReference>
<keyword evidence="3" id="KW-1185">Reference proteome</keyword>
<gene>
    <name evidence="2" type="ORF">GJR95_11685</name>
</gene>
<dbReference type="Pfam" id="PF12770">
    <property type="entry name" value="CHAT"/>
    <property type="match status" value="1"/>
</dbReference>
<dbReference type="EMBL" id="CP045997">
    <property type="protein sequence ID" value="QHV95625.1"/>
    <property type="molecule type" value="Genomic_DNA"/>
</dbReference>
<feature type="domain" description="CHAT" evidence="1">
    <location>
        <begin position="510"/>
        <end position="622"/>
    </location>
</feature>
<evidence type="ECO:0000313" key="3">
    <source>
        <dbReference type="Proteomes" id="UP000464577"/>
    </source>
</evidence>
<dbReference type="Proteomes" id="UP000464577">
    <property type="component" value="Chromosome"/>
</dbReference>
<dbReference type="KEGG" id="senf:GJR95_11685"/>
<sequence length="742" mass="86566">MELRKRAFSEVHYIIITQEPPDELLITQPTEFSNEIINIIKKCPKDISQFIDAFTYYELSYKYLFNNGYNVSVLYDYYSKEFVQDLSNEIRLQLYFLDAKSDLEETCKSLKYYHNHLRYYCIFNNEDNVDFELENTIEDHIDFYKYIYDINKDKIFTSLNIPLLDVNIYKKLSSNIENKYEYFLPTINNYFLINSIIGNSPLVDKEPSKEEFHKILALQSKKAMDKPNSFERQNLLVKQINIIDSIIGLALNEKLFKLSTKFQPVYAPLIIVAPFISPDLKVYKKIADSPLMELFVKSITTEQSENYVNLQKNDSHNKLYSDNKLIVEALSLSMRYRQDKMLYLDDISFLHSSFWFSPTIRLPLSGKSIYRELSFFRAELHSNISRPNNRRNIKKVIIKFGKLLKERIISKKLEEIIKLRDRQIIVISDLPIEWLEIDGIPLAFTHDVCRIPETSPRVGMALYSSHSLFQYTIPKDILQKTLIIFGSDQKEFEVWRLECIALSKKKNFTIVSCENIQAVIDAVEKHKPDLLIFDCHGGYNSEEKSTYLEIGDERLTHEVIQNNHISAPIVFLSACSTAPTYGIVNTVANAFFQTGAFSVTTTYLPVEINAASILYIRMLNKLGEASNQILHKNWLEFISHIIRTSYIQTTYQKVREKVKISKKDISSQNVDALVESMFFNTRRTLYTELSKNIRRLNQIDQAALDAIVPEYLFYSNLGRGDLLLFETWKDAHLINNDTTIED</sequence>
<name>A0A6P1VSF7_9BACT</name>